<dbReference type="EMBL" id="SPUH01000002">
    <property type="protein sequence ID" value="TKS53287.1"/>
    <property type="molecule type" value="Genomic_DNA"/>
</dbReference>
<dbReference type="AlphaFoldDB" id="A0A4Z1RF30"/>
<dbReference type="Proteomes" id="UP000298681">
    <property type="component" value="Unassembled WGS sequence"/>
</dbReference>
<keyword evidence="1" id="KW-1133">Transmembrane helix</keyword>
<keyword evidence="3" id="KW-1185">Reference proteome</keyword>
<protein>
    <submittedName>
        <fullName evidence="2">VanZ family protein</fullName>
    </submittedName>
</protein>
<name>A0A4Z1RF30_9GAMM</name>
<reference evidence="2 3" key="1">
    <citation type="submission" date="2019-01" db="EMBL/GenBank/DDBJ databases">
        <authorList>
            <person name="Zhang S."/>
        </authorList>
    </citation>
    <scope>NUCLEOTIDE SEQUENCE [LARGE SCALE GENOMIC DNA]</scope>
    <source>
        <strain evidence="2 3">1626</strain>
    </source>
</reference>
<evidence type="ECO:0000313" key="2">
    <source>
        <dbReference type="EMBL" id="TKS53287.1"/>
    </source>
</evidence>
<keyword evidence="1" id="KW-0472">Membrane</keyword>
<gene>
    <name evidence="2" type="ORF">E4582_12920</name>
</gene>
<keyword evidence="1" id="KW-0812">Transmembrane</keyword>
<feature type="transmembrane region" description="Helical" evidence="1">
    <location>
        <begin position="12"/>
        <end position="31"/>
    </location>
</feature>
<evidence type="ECO:0000256" key="1">
    <source>
        <dbReference type="SAM" id="Phobius"/>
    </source>
</evidence>
<sequence>MLGRSLKPFRRPWLWAGLWIAAIAAVVAVSLSPPPPMPPVDNSDKLGHFLAYAVVAIGAVQLYARWAALLGAGIGLVLLGIGIEYAQGALTATRMADPADALANTLGVVAGLTLRLTPWRDALLRLEQARS</sequence>
<dbReference type="PANTHER" id="PTHR28008">
    <property type="entry name" value="DOMAIN PROTEIN, PUTATIVE (AFU_ORTHOLOGUE AFUA_3G10980)-RELATED"/>
    <property type="match status" value="1"/>
</dbReference>
<organism evidence="2 3">
    <name type="scientific">Luteimonas yindakuii</name>
    <dbReference type="NCBI Taxonomy" id="2565782"/>
    <lineage>
        <taxon>Bacteria</taxon>
        <taxon>Pseudomonadati</taxon>
        <taxon>Pseudomonadota</taxon>
        <taxon>Gammaproteobacteria</taxon>
        <taxon>Lysobacterales</taxon>
        <taxon>Lysobacteraceae</taxon>
        <taxon>Luteimonas</taxon>
    </lineage>
</organism>
<comment type="caution">
    <text evidence="2">The sequence shown here is derived from an EMBL/GenBank/DDBJ whole genome shotgun (WGS) entry which is preliminary data.</text>
</comment>
<evidence type="ECO:0000313" key="3">
    <source>
        <dbReference type="Proteomes" id="UP000298681"/>
    </source>
</evidence>
<dbReference type="PANTHER" id="PTHR28008:SF1">
    <property type="entry name" value="DOMAIN PROTEIN, PUTATIVE (AFU_ORTHOLOGUE AFUA_3G10980)-RELATED"/>
    <property type="match status" value="1"/>
</dbReference>
<accession>A0A4Z1RF30</accession>
<feature type="transmembrane region" description="Helical" evidence="1">
    <location>
        <begin position="51"/>
        <end position="79"/>
    </location>
</feature>
<proteinExistence type="predicted"/>